<proteinExistence type="predicted"/>
<dbReference type="AlphaFoldDB" id="A0A5B0X730"/>
<name>A0A5B0X730_9GAMM</name>
<evidence type="ECO:0000313" key="2">
    <source>
        <dbReference type="Proteomes" id="UP000323708"/>
    </source>
</evidence>
<dbReference type="Proteomes" id="UP000323708">
    <property type="component" value="Unassembled WGS sequence"/>
</dbReference>
<dbReference type="InterPro" id="IPR015943">
    <property type="entry name" value="WD40/YVTN_repeat-like_dom_sf"/>
</dbReference>
<dbReference type="Gene3D" id="2.130.10.10">
    <property type="entry name" value="YVTN repeat-like/Quinoprotein amine dehydrogenase"/>
    <property type="match status" value="1"/>
</dbReference>
<organism evidence="1 2">
    <name type="scientific">Pseudohalioglobus sediminis</name>
    <dbReference type="NCBI Taxonomy" id="2606449"/>
    <lineage>
        <taxon>Bacteria</taxon>
        <taxon>Pseudomonadati</taxon>
        <taxon>Pseudomonadota</taxon>
        <taxon>Gammaproteobacteria</taxon>
        <taxon>Cellvibrionales</taxon>
        <taxon>Halieaceae</taxon>
        <taxon>Pseudohalioglobus</taxon>
    </lineage>
</organism>
<gene>
    <name evidence="1" type="ORF">F0M18_02910</name>
</gene>
<protein>
    <submittedName>
        <fullName evidence="1">Uncharacterized protein</fullName>
    </submittedName>
</protein>
<keyword evidence="2" id="KW-1185">Reference proteome</keyword>
<dbReference type="EMBL" id="VTUX01000001">
    <property type="protein sequence ID" value="KAA1194398.1"/>
    <property type="molecule type" value="Genomic_DNA"/>
</dbReference>
<sequence length="883" mass="95242">MMASQGTSTGKTRSGLLTALTCALAVAASGLVYLESFSDSAWECAPMVPEGSASSAPPCFRASVFNANSIRLEWRVGTPGASVYLYSDTDPSYRDPGAQPARCPDEPDSTCSTTVTVEQGGTYRWVLAVIGDNASFHAGTEVNVAPPAVPQVTAGGGFVDLLRPQGQVLTWTAPDSDSAAIGSPTGFWVEVRPHATVGWLPERYPPAGVGAEYAIGAGTFQAEQEYVYSLRSCHLPAGSTGKFCSPPVSVGFRAGYDSFTSYRNLTVPPGEPLEISFTNQSGDARMLSSATLLPQEVMPVEGTAFTIEGTRLTVGDHHISLDSCLLPQGPCSNRRNAVPAEKSGAFWRRREGNYREGEEIGRLFPADKSPMISVLAPATGEVHYLQSGPVSEVAAGDLLAYSITQPGDLMTISVGAPMDWVLARPYTDDFYPATALASRSKGQALDIAFDTEGAAWLLKEYSNSLERVSVLGEVEILGLPMPRHTAGASMADQPPGSAFPPSKPFTFNWGAMWWGRSSITSLAEKITLIDNKIWLTQGGSLLSDPLRQLPNLSRVIAFNPETAGSPTTPYDDRFCVYTMPADDVDGRGDNQVIGVTGLMGRIWVAESRGLLSEDQAYLSSFVPDPRLCDNLLTVEDANAMQSQPMQYCADGHSPEQDGCVEKLPLPSHERPIKIAHLEADPDAGLIWFTDASGQFLGSYDATGESGFILRRFSEDHLDAYDSIGKLGGFPWDLQVTTDAVYVGEYASRHILRFDKSSGEFSEISVPYLGRHSKLHSLALDRLRDRLWFTLAYECAVPGKHARSTIGYVDLASWRRLLETDSSSGNISGVIYDGLETAPACEMHPGRHQNFRGIAIDPNSGRIAIATGLREQVTLLEPRAGFWP</sequence>
<accession>A0A5B0X730</accession>
<reference evidence="1 2" key="1">
    <citation type="submission" date="2019-09" db="EMBL/GenBank/DDBJ databases">
        <authorList>
            <person name="Chen X.-Y."/>
        </authorList>
    </citation>
    <scope>NUCLEOTIDE SEQUENCE [LARGE SCALE GENOMIC DNA]</scope>
    <source>
        <strain evidence="1 2">NY5</strain>
    </source>
</reference>
<comment type="caution">
    <text evidence="1">The sequence shown here is derived from an EMBL/GenBank/DDBJ whole genome shotgun (WGS) entry which is preliminary data.</text>
</comment>
<dbReference type="SUPFAM" id="SSF75011">
    <property type="entry name" value="3-carboxy-cis,cis-mucoante lactonizing enzyme"/>
    <property type="match status" value="1"/>
</dbReference>
<evidence type="ECO:0000313" key="1">
    <source>
        <dbReference type="EMBL" id="KAA1194398.1"/>
    </source>
</evidence>